<dbReference type="Proteomes" id="UP000076063">
    <property type="component" value="Unassembled WGS sequence"/>
</dbReference>
<proteinExistence type="predicted"/>
<organism evidence="1 2">
    <name type="scientific">Enterobacter bugandensis</name>
    <dbReference type="NCBI Taxonomy" id="881260"/>
    <lineage>
        <taxon>Bacteria</taxon>
        <taxon>Pseudomonadati</taxon>
        <taxon>Pseudomonadota</taxon>
        <taxon>Gammaproteobacteria</taxon>
        <taxon>Enterobacterales</taxon>
        <taxon>Enterobacteriaceae</taxon>
        <taxon>Enterobacter</taxon>
    </lineage>
</organism>
<name>A0A822X1X2_9ENTR</name>
<evidence type="ECO:0000313" key="1">
    <source>
        <dbReference type="EMBL" id="CZY16786.1"/>
    </source>
</evidence>
<dbReference type="AlphaFoldDB" id="A0A822X1X2"/>
<protein>
    <submittedName>
        <fullName evidence="1">Uncharacterized protein</fullName>
    </submittedName>
</protein>
<evidence type="ECO:0000313" key="2">
    <source>
        <dbReference type="Proteomes" id="UP000076063"/>
    </source>
</evidence>
<dbReference type="EMBL" id="FJZI01000020">
    <property type="protein sequence ID" value="CZY16786.1"/>
    <property type="molecule type" value="Genomic_DNA"/>
</dbReference>
<sequence length="216" mass="24981">MVTSQKIKISVKVVAFSLCVILLSNHEVSSSEYAINVVSTFEEKYMGCDNQVSLLHAIDAATKIISQKSSIEEQLEVYKNFFDRAAPHYPKNGPVDRYYFSHKRKIEVNFFRDNSSGKWNSAYISFGTCSEVLKNGGALNFDNIRRAQLTFVGLYEKEGKFPDEKGNKKIYKFKVARYRYKCDIIVDFKLSNKEQSKEVYPVRFTQIYISPRELIE</sequence>
<dbReference type="RefSeq" id="WP_136431161.1">
    <property type="nucleotide sequence ID" value="NZ_CP039452.1"/>
</dbReference>
<reference evidence="1 2" key="1">
    <citation type="submission" date="2016-03" db="EMBL/GenBank/DDBJ databases">
        <authorList>
            <consortium name="Pathogen Informatics"/>
        </authorList>
    </citation>
    <scope>NUCLEOTIDE SEQUENCE [LARGE SCALE GENOMIC DNA]</scope>
    <source>
        <strain evidence="2">e1527</strain>
    </source>
</reference>
<gene>
    <name evidence="1" type="ORF">SAMEA2273372_04436</name>
</gene>
<comment type="caution">
    <text evidence="1">The sequence shown here is derived from an EMBL/GenBank/DDBJ whole genome shotgun (WGS) entry which is preliminary data.</text>
</comment>
<accession>A0A822X1X2</accession>